<name>A0ACB9D6J6_9ASTR</name>
<dbReference type="EMBL" id="CM042037">
    <property type="protein sequence ID" value="KAI3741971.1"/>
    <property type="molecule type" value="Genomic_DNA"/>
</dbReference>
<evidence type="ECO:0000313" key="2">
    <source>
        <dbReference type="Proteomes" id="UP001056120"/>
    </source>
</evidence>
<proteinExistence type="predicted"/>
<evidence type="ECO:0000313" key="1">
    <source>
        <dbReference type="EMBL" id="KAI3741971.1"/>
    </source>
</evidence>
<reference evidence="1 2" key="2">
    <citation type="journal article" date="2022" name="Mol. Ecol. Resour.">
        <title>The genomes of chicory, endive, great burdock and yacon provide insights into Asteraceae paleo-polyploidization history and plant inulin production.</title>
        <authorList>
            <person name="Fan W."/>
            <person name="Wang S."/>
            <person name="Wang H."/>
            <person name="Wang A."/>
            <person name="Jiang F."/>
            <person name="Liu H."/>
            <person name="Zhao H."/>
            <person name="Xu D."/>
            <person name="Zhang Y."/>
        </authorList>
    </citation>
    <scope>NUCLEOTIDE SEQUENCE [LARGE SCALE GENOMIC DNA]</scope>
    <source>
        <strain evidence="2">cv. Yunnan</strain>
        <tissue evidence="1">Leaves</tissue>
    </source>
</reference>
<reference evidence="2" key="1">
    <citation type="journal article" date="2022" name="Mol. Ecol. Resour.">
        <title>The genomes of chicory, endive, great burdock and yacon provide insights into Asteraceae palaeo-polyploidization history and plant inulin production.</title>
        <authorList>
            <person name="Fan W."/>
            <person name="Wang S."/>
            <person name="Wang H."/>
            <person name="Wang A."/>
            <person name="Jiang F."/>
            <person name="Liu H."/>
            <person name="Zhao H."/>
            <person name="Xu D."/>
            <person name="Zhang Y."/>
        </authorList>
    </citation>
    <scope>NUCLEOTIDE SEQUENCE [LARGE SCALE GENOMIC DNA]</scope>
    <source>
        <strain evidence="2">cv. Yunnan</strain>
    </source>
</reference>
<sequence>MRGVRFGVAKKIANVDPFSLSISLEHLRSSSESEDLCPDDKTELTKISGAIEEMDPSLVVGADFQMMWKYVAHWIQQHLKNIIKKLRMNKESMLGVRNLPNRSGRHQDLSQISLDVLCSFCFMKHPSKPSIQLDFGCRLGSGGLTGRYKGFHEYAKLGGLEVGSPVGLDVMVDGTVPTRSGLSSSMAFVCSSTIAISPIMAA</sequence>
<keyword evidence="2" id="KW-1185">Reference proteome</keyword>
<protein>
    <submittedName>
        <fullName evidence="1">Uncharacterized protein</fullName>
    </submittedName>
</protein>
<dbReference type="Proteomes" id="UP001056120">
    <property type="component" value="Linkage Group LG20"/>
</dbReference>
<comment type="caution">
    <text evidence="1">The sequence shown here is derived from an EMBL/GenBank/DDBJ whole genome shotgun (WGS) entry which is preliminary data.</text>
</comment>
<accession>A0ACB9D6J6</accession>
<gene>
    <name evidence="1" type="ORF">L1987_59650</name>
</gene>
<organism evidence="1 2">
    <name type="scientific">Smallanthus sonchifolius</name>
    <dbReference type="NCBI Taxonomy" id="185202"/>
    <lineage>
        <taxon>Eukaryota</taxon>
        <taxon>Viridiplantae</taxon>
        <taxon>Streptophyta</taxon>
        <taxon>Embryophyta</taxon>
        <taxon>Tracheophyta</taxon>
        <taxon>Spermatophyta</taxon>
        <taxon>Magnoliopsida</taxon>
        <taxon>eudicotyledons</taxon>
        <taxon>Gunneridae</taxon>
        <taxon>Pentapetalae</taxon>
        <taxon>asterids</taxon>
        <taxon>campanulids</taxon>
        <taxon>Asterales</taxon>
        <taxon>Asteraceae</taxon>
        <taxon>Asteroideae</taxon>
        <taxon>Heliantheae alliance</taxon>
        <taxon>Millerieae</taxon>
        <taxon>Smallanthus</taxon>
    </lineage>
</organism>